<evidence type="ECO:0000313" key="4">
    <source>
        <dbReference type="EMBL" id="KAA1070327.1"/>
    </source>
</evidence>
<dbReference type="Pfam" id="PF00018">
    <property type="entry name" value="SH3_1"/>
    <property type="match status" value="1"/>
</dbReference>
<feature type="compositionally biased region" description="Low complexity" evidence="2">
    <location>
        <begin position="194"/>
        <end position="224"/>
    </location>
</feature>
<feature type="compositionally biased region" description="Low complexity" evidence="2">
    <location>
        <begin position="24"/>
        <end position="39"/>
    </location>
</feature>
<proteinExistence type="predicted"/>
<dbReference type="AlphaFoldDB" id="A0A5B0NLF2"/>
<feature type="domain" description="SH3" evidence="3">
    <location>
        <begin position="250"/>
        <end position="285"/>
    </location>
</feature>
<dbReference type="EMBL" id="VSWC01000171">
    <property type="protein sequence ID" value="KAA1070327.1"/>
    <property type="molecule type" value="Genomic_DNA"/>
</dbReference>
<evidence type="ECO:0000259" key="3">
    <source>
        <dbReference type="Pfam" id="PF00018"/>
    </source>
</evidence>
<reference evidence="6 7" key="1">
    <citation type="submission" date="2019-05" db="EMBL/GenBank/DDBJ databases">
        <title>Emergence of the Ug99 lineage of the wheat stem rust pathogen through somatic hybridization.</title>
        <authorList>
            <person name="Li F."/>
            <person name="Upadhyaya N.M."/>
            <person name="Sperschneider J."/>
            <person name="Matny O."/>
            <person name="Nguyen-Phuc H."/>
            <person name="Mago R."/>
            <person name="Raley C."/>
            <person name="Miller M.E."/>
            <person name="Silverstein K.A.T."/>
            <person name="Henningsen E."/>
            <person name="Hirsch C.D."/>
            <person name="Visser B."/>
            <person name="Pretorius Z.A."/>
            <person name="Steffenson B.J."/>
            <person name="Schwessinger B."/>
            <person name="Dodds P.N."/>
            <person name="Figueroa M."/>
        </authorList>
    </citation>
    <scope>NUCLEOTIDE SEQUENCE [LARGE SCALE GENOMIC DNA]</scope>
    <source>
        <strain evidence="4">21-0</strain>
        <strain evidence="5 7">Ug99</strain>
    </source>
</reference>
<name>A0A5B0NLF2_PUCGR</name>
<feature type="compositionally biased region" description="Polar residues" evidence="2">
    <location>
        <begin position="8"/>
        <end position="23"/>
    </location>
</feature>
<comment type="caution">
    <text evidence="5">The sequence shown here is derived from an EMBL/GenBank/DDBJ whole genome shotgun (WGS) entry which is preliminary data.</text>
</comment>
<keyword evidence="1" id="KW-0728">SH3 domain</keyword>
<evidence type="ECO:0000256" key="2">
    <source>
        <dbReference type="SAM" id="MobiDB-lite"/>
    </source>
</evidence>
<keyword evidence="6" id="KW-1185">Reference proteome</keyword>
<dbReference type="Gene3D" id="2.30.30.40">
    <property type="entry name" value="SH3 Domains"/>
    <property type="match status" value="1"/>
</dbReference>
<evidence type="ECO:0000256" key="1">
    <source>
        <dbReference type="ARBA" id="ARBA00022443"/>
    </source>
</evidence>
<organism evidence="5 7">
    <name type="scientific">Puccinia graminis f. sp. tritici</name>
    <dbReference type="NCBI Taxonomy" id="56615"/>
    <lineage>
        <taxon>Eukaryota</taxon>
        <taxon>Fungi</taxon>
        <taxon>Dikarya</taxon>
        <taxon>Basidiomycota</taxon>
        <taxon>Pucciniomycotina</taxon>
        <taxon>Pucciniomycetes</taxon>
        <taxon>Pucciniales</taxon>
        <taxon>Pucciniaceae</taxon>
        <taxon>Puccinia</taxon>
    </lineage>
</organism>
<evidence type="ECO:0000313" key="5">
    <source>
        <dbReference type="EMBL" id="KAA1090077.1"/>
    </source>
</evidence>
<feature type="region of interest" description="Disordered" evidence="2">
    <location>
        <begin position="1"/>
        <end position="63"/>
    </location>
</feature>
<evidence type="ECO:0000313" key="6">
    <source>
        <dbReference type="Proteomes" id="UP000324748"/>
    </source>
</evidence>
<dbReference type="Proteomes" id="UP000325313">
    <property type="component" value="Unassembled WGS sequence"/>
</dbReference>
<dbReference type="EMBL" id="VDEP01000404">
    <property type="protein sequence ID" value="KAA1090077.1"/>
    <property type="molecule type" value="Genomic_DNA"/>
</dbReference>
<protein>
    <recommendedName>
        <fullName evidence="3">SH3 domain-containing protein</fullName>
    </recommendedName>
</protein>
<feature type="region of interest" description="Disordered" evidence="2">
    <location>
        <begin position="153"/>
        <end position="224"/>
    </location>
</feature>
<dbReference type="SUPFAM" id="SSF50044">
    <property type="entry name" value="SH3-domain"/>
    <property type="match status" value="1"/>
</dbReference>
<dbReference type="Proteomes" id="UP000324748">
    <property type="component" value="Unassembled WGS sequence"/>
</dbReference>
<feature type="compositionally biased region" description="Acidic residues" evidence="2">
    <location>
        <begin position="168"/>
        <end position="181"/>
    </location>
</feature>
<dbReference type="InterPro" id="IPR036028">
    <property type="entry name" value="SH3-like_dom_sf"/>
</dbReference>
<evidence type="ECO:0000313" key="7">
    <source>
        <dbReference type="Proteomes" id="UP000325313"/>
    </source>
</evidence>
<accession>A0A5B0NLF2</accession>
<gene>
    <name evidence="4" type="ORF">PGT21_008516</name>
    <name evidence="5" type="ORF">PGTUg99_035211</name>
</gene>
<dbReference type="InterPro" id="IPR001452">
    <property type="entry name" value="SH3_domain"/>
</dbReference>
<dbReference type="OrthoDB" id="2504362at2759"/>
<sequence>MSHCTAAETMTATNSRTRRPMSTSIIPSLSLDSRPPLSSKRASTPYPTHPPKRPSSTSLAALSSSQSRVALNLLNRISTQNLLRSSSESSPPPQFIVRDFAFKASDPRHLGQRLTTTPNHHHLNGTDEASRLNEFNHQLADQLKQTPTKSMFWNICASPTGPGSTADSEFDRDQEEAEQSMEIDKLIHKNRQNSSSSALSSSSSTPPLTDPLTVPQQQQQQQQQLMIGENGGEQMLTRLTTKWENLYVSMYDFVAEGESEMNLAKGEIVCVLEIICDGWVVARKTKLLIDDDGKLFSPDRQPVSPDDLNLVLLRLPLPDDPHHHDLSLTGLCPENYLLKIS</sequence>